<keyword evidence="3" id="KW-1185">Reference proteome</keyword>
<feature type="region of interest" description="Disordered" evidence="1">
    <location>
        <begin position="1"/>
        <end position="73"/>
    </location>
</feature>
<evidence type="ECO:0000256" key="1">
    <source>
        <dbReference type="SAM" id="MobiDB-lite"/>
    </source>
</evidence>
<evidence type="ECO:0000313" key="3">
    <source>
        <dbReference type="Proteomes" id="UP000278907"/>
    </source>
</evidence>
<sequence>MHGVDVAARNFPGFASGPARHASGGRCGGSGRPASRRCGRARRRPGGRRRGGPGGSPASGRGAGAPGARPRGR</sequence>
<feature type="compositionally biased region" description="Gly residues" evidence="1">
    <location>
        <begin position="52"/>
        <end position="65"/>
    </location>
</feature>
<evidence type="ECO:0000313" key="2">
    <source>
        <dbReference type="EMBL" id="RKH99211.1"/>
    </source>
</evidence>
<reference evidence="2 3" key="1">
    <citation type="submission" date="2018-09" db="EMBL/GenBank/DDBJ databases">
        <authorList>
            <person name="Livingstone P.G."/>
            <person name="Whitworth D.E."/>
        </authorList>
    </citation>
    <scope>NUCLEOTIDE SEQUENCE [LARGE SCALE GENOMIC DNA]</scope>
    <source>
        <strain evidence="2 3">CA031B</strain>
    </source>
</reference>
<feature type="compositionally biased region" description="Basic residues" evidence="1">
    <location>
        <begin position="34"/>
        <end position="51"/>
    </location>
</feature>
<dbReference type="Proteomes" id="UP000278907">
    <property type="component" value="Unassembled WGS sequence"/>
</dbReference>
<accession>A0ABX9QDT8</accession>
<gene>
    <name evidence="2" type="ORF">D7Y13_27805</name>
</gene>
<proteinExistence type="predicted"/>
<name>A0ABX9QDT8_9BACT</name>
<dbReference type="EMBL" id="RAWI01000261">
    <property type="protein sequence ID" value="RKH99211.1"/>
    <property type="molecule type" value="Genomic_DNA"/>
</dbReference>
<organism evidence="2 3">
    <name type="scientific">Corallococcus praedator</name>
    <dbReference type="NCBI Taxonomy" id="2316724"/>
    <lineage>
        <taxon>Bacteria</taxon>
        <taxon>Pseudomonadati</taxon>
        <taxon>Myxococcota</taxon>
        <taxon>Myxococcia</taxon>
        <taxon>Myxococcales</taxon>
        <taxon>Cystobacterineae</taxon>
        <taxon>Myxococcaceae</taxon>
        <taxon>Corallococcus</taxon>
    </lineage>
</organism>
<comment type="caution">
    <text evidence="2">The sequence shown here is derived from an EMBL/GenBank/DDBJ whole genome shotgun (WGS) entry which is preliminary data.</text>
</comment>
<protein>
    <submittedName>
        <fullName evidence="2">Uncharacterized protein</fullName>
    </submittedName>
</protein>